<evidence type="ECO:0000256" key="1">
    <source>
        <dbReference type="ARBA" id="ARBA00001933"/>
    </source>
</evidence>
<evidence type="ECO:0000256" key="2">
    <source>
        <dbReference type="ARBA" id="ARBA00022898"/>
    </source>
</evidence>
<organism evidence="6 7">
    <name type="scientific">Planosporangium thailandense</name>
    <dbReference type="NCBI Taxonomy" id="765197"/>
    <lineage>
        <taxon>Bacteria</taxon>
        <taxon>Bacillati</taxon>
        <taxon>Actinomycetota</taxon>
        <taxon>Actinomycetes</taxon>
        <taxon>Micromonosporales</taxon>
        <taxon>Micromonosporaceae</taxon>
        <taxon>Planosporangium</taxon>
    </lineage>
</organism>
<keyword evidence="7" id="KW-1185">Reference proteome</keyword>
<protein>
    <submittedName>
        <fullName evidence="6">Threonine/serine dehydratase</fullName>
    </submittedName>
</protein>
<reference evidence="6 7" key="1">
    <citation type="submission" date="2020-03" db="EMBL/GenBank/DDBJ databases">
        <title>WGS of the type strain of Planosporangium spp.</title>
        <authorList>
            <person name="Thawai C."/>
        </authorList>
    </citation>
    <scope>NUCLEOTIDE SEQUENCE [LARGE SCALE GENOMIC DNA]</scope>
    <source>
        <strain evidence="6 7">TBRC 5610</strain>
    </source>
</reference>
<dbReference type="RefSeq" id="WP_167923913.1">
    <property type="nucleotide sequence ID" value="NZ_JAATVY010000002.1"/>
</dbReference>
<comment type="cofactor">
    <cofactor evidence="1">
        <name>pyridoxal 5'-phosphate</name>
        <dbReference type="ChEBI" id="CHEBI:597326"/>
    </cofactor>
</comment>
<evidence type="ECO:0000313" key="7">
    <source>
        <dbReference type="Proteomes" id="UP000722989"/>
    </source>
</evidence>
<accession>A0ABX0XUG9</accession>
<dbReference type="InterPro" id="IPR001926">
    <property type="entry name" value="TrpB-like_PALP"/>
</dbReference>
<feature type="compositionally biased region" description="Basic and acidic residues" evidence="4">
    <location>
        <begin position="337"/>
        <end position="347"/>
    </location>
</feature>
<dbReference type="Pfam" id="PF00291">
    <property type="entry name" value="PALP"/>
    <property type="match status" value="1"/>
</dbReference>
<evidence type="ECO:0000256" key="4">
    <source>
        <dbReference type="SAM" id="MobiDB-lite"/>
    </source>
</evidence>
<dbReference type="PANTHER" id="PTHR48078:SF6">
    <property type="entry name" value="L-THREONINE DEHYDRATASE CATABOLIC TDCB"/>
    <property type="match status" value="1"/>
</dbReference>
<evidence type="ECO:0000259" key="5">
    <source>
        <dbReference type="Pfam" id="PF00291"/>
    </source>
</evidence>
<comment type="caution">
    <text evidence="6">The sequence shown here is derived from an EMBL/GenBank/DDBJ whole genome shotgun (WGS) entry which is preliminary data.</text>
</comment>
<keyword evidence="3" id="KW-0456">Lyase</keyword>
<evidence type="ECO:0000256" key="3">
    <source>
        <dbReference type="ARBA" id="ARBA00023239"/>
    </source>
</evidence>
<keyword evidence="2" id="KW-0663">Pyridoxal phosphate</keyword>
<feature type="domain" description="Tryptophan synthase beta chain-like PALP" evidence="5">
    <location>
        <begin position="20"/>
        <end position="299"/>
    </location>
</feature>
<dbReference type="Proteomes" id="UP000722989">
    <property type="component" value="Unassembled WGS sequence"/>
</dbReference>
<sequence>MITIDDVRAAAKSIAGIAVRTPLLPSWTIGPDLWLKPENLQPVGAFKVRGAVHALMSLPSEAQAAGVITHSSGNHGQALAYAARVVGAPVVVVIPEGAPAVKVDAIRALGAEVVLVPPAERESRTAELAAARRLTIIPPYDHRDIIAGQGTVGLEIAEDLPEVEVVLVPVGGGGLASGVATAIKALVPDAAVIGVEPALAGDAADSLAQGRLRPWSTEERYRTIADGLRTALSELTFAHLRERLDGIVTVSEEEILTTVPVLARSARLVAEPSGAVTVAAYLHHRAELPAGRTVAVISGGNIDPALLAGLLISEELDTRPDQPASDTRPDQPASTDGADRRDDPHRP</sequence>
<dbReference type="Gene3D" id="3.40.50.1100">
    <property type="match status" value="2"/>
</dbReference>
<dbReference type="InterPro" id="IPR036052">
    <property type="entry name" value="TrpB-like_PALP_sf"/>
</dbReference>
<feature type="region of interest" description="Disordered" evidence="4">
    <location>
        <begin position="314"/>
        <end position="347"/>
    </location>
</feature>
<proteinExistence type="predicted"/>
<dbReference type="PANTHER" id="PTHR48078">
    <property type="entry name" value="THREONINE DEHYDRATASE, MITOCHONDRIAL-RELATED"/>
    <property type="match status" value="1"/>
</dbReference>
<gene>
    <name evidence="6" type="ORF">HC031_04855</name>
</gene>
<dbReference type="EMBL" id="JAATVY010000002">
    <property type="protein sequence ID" value="NJC69055.1"/>
    <property type="molecule type" value="Genomic_DNA"/>
</dbReference>
<dbReference type="SUPFAM" id="SSF53686">
    <property type="entry name" value="Tryptophan synthase beta subunit-like PLP-dependent enzymes"/>
    <property type="match status" value="1"/>
</dbReference>
<dbReference type="CDD" id="cd01562">
    <property type="entry name" value="Thr-dehyd"/>
    <property type="match status" value="1"/>
</dbReference>
<dbReference type="InterPro" id="IPR050147">
    <property type="entry name" value="Ser/Thr_Dehydratase"/>
</dbReference>
<evidence type="ECO:0000313" key="6">
    <source>
        <dbReference type="EMBL" id="NJC69055.1"/>
    </source>
</evidence>
<name>A0ABX0XUG9_9ACTN</name>